<evidence type="ECO:0000256" key="1">
    <source>
        <dbReference type="ARBA" id="ARBA00022670"/>
    </source>
</evidence>
<keyword evidence="2" id="KW-0378">Hydrolase</keyword>
<dbReference type="RefSeq" id="WP_069958944.1">
    <property type="nucleotide sequence ID" value="NZ_MCGG01000055.1"/>
</dbReference>
<gene>
    <name evidence="4" type="ORF">BEN30_15290</name>
</gene>
<evidence type="ECO:0000256" key="3">
    <source>
        <dbReference type="ARBA" id="ARBA00038374"/>
    </source>
</evidence>
<proteinExistence type="inferred from homology"/>
<dbReference type="PANTHER" id="PTHR30217:SF6">
    <property type="entry name" value="TRNA HYDROXYLATION PROTEIN P"/>
    <property type="match status" value="1"/>
</dbReference>
<dbReference type="InterPro" id="IPR001539">
    <property type="entry name" value="Peptidase_U32"/>
</dbReference>
<dbReference type="GO" id="GO:0008233">
    <property type="term" value="F:peptidase activity"/>
    <property type="evidence" value="ECO:0007669"/>
    <property type="project" value="UniProtKB-KW"/>
</dbReference>
<dbReference type="GO" id="GO:0006508">
    <property type="term" value="P:proteolysis"/>
    <property type="evidence" value="ECO:0007669"/>
    <property type="project" value="UniProtKB-KW"/>
</dbReference>
<comment type="caution">
    <text evidence="4">The sequence shown here is derived from an EMBL/GenBank/DDBJ whole genome shotgun (WGS) entry which is preliminary data.</text>
</comment>
<evidence type="ECO:0000256" key="2">
    <source>
        <dbReference type="ARBA" id="ARBA00022801"/>
    </source>
</evidence>
<comment type="similarity">
    <text evidence="3">Belongs to the peptidase U32 family.</text>
</comment>
<organism evidence="4 5">
    <name type="scientific">Magnetovibrio blakemorei</name>
    <dbReference type="NCBI Taxonomy" id="28181"/>
    <lineage>
        <taxon>Bacteria</taxon>
        <taxon>Pseudomonadati</taxon>
        <taxon>Pseudomonadota</taxon>
        <taxon>Alphaproteobacteria</taxon>
        <taxon>Rhodospirillales</taxon>
        <taxon>Magnetovibrionaceae</taxon>
        <taxon>Magnetovibrio</taxon>
    </lineage>
</organism>
<reference evidence="5" key="1">
    <citation type="submission" date="2016-07" db="EMBL/GenBank/DDBJ databases">
        <authorList>
            <person name="Florea S."/>
            <person name="Webb J.S."/>
            <person name="Jaromczyk J."/>
            <person name="Schardl C.L."/>
        </authorList>
    </citation>
    <scope>NUCLEOTIDE SEQUENCE [LARGE SCALE GENOMIC DNA]</scope>
    <source>
        <strain evidence="5">MV-1</strain>
    </source>
</reference>
<protein>
    <submittedName>
        <fullName evidence="4">Peptidase U32</fullName>
    </submittedName>
</protein>
<name>A0A1E5Q4R5_9PROT</name>
<keyword evidence="1" id="KW-0645">Protease</keyword>
<dbReference type="PROSITE" id="PS01276">
    <property type="entry name" value="PEPTIDASE_U32"/>
    <property type="match status" value="1"/>
</dbReference>
<dbReference type="STRING" id="28181.BEN30_15290"/>
<accession>A0A1E5Q4R5</accession>
<dbReference type="OrthoDB" id="9807498at2"/>
<dbReference type="EMBL" id="MCGG01000055">
    <property type="protein sequence ID" value="OEJ65055.1"/>
    <property type="molecule type" value="Genomic_DNA"/>
</dbReference>
<evidence type="ECO:0000313" key="4">
    <source>
        <dbReference type="EMBL" id="OEJ65055.1"/>
    </source>
</evidence>
<evidence type="ECO:0000313" key="5">
    <source>
        <dbReference type="Proteomes" id="UP000095347"/>
    </source>
</evidence>
<dbReference type="InterPro" id="IPR051454">
    <property type="entry name" value="RNA/ubiquinone_mod_enzymes"/>
</dbReference>
<dbReference type="AlphaFoldDB" id="A0A1E5Q4R5"/>
<dbReference type="PANTHER" id="PTHR30217">
    <property type="entry name" value="PEPTIDASE U32 FAMILY"/>
    <property type="match status" value="1"/>
</dbReference>
<dbReference type="Proteomes" id="UP000095347">
    <property type="component" value="Unassembled WGS sequence"/>
</dbReference>
<keyword evidence="5" id="KW-1185">Reference proteome</keyword>
<dbReference type="Pfam" id="PF01136">
    <property type="entry name" value="Peptidase_U32"/>
    <property type="match status" value="1"/>
</dbReference>
<sequence length="535" mass="60196">MTQKNIPHRSELLMPAGSLAKLKTAILYGADAVYAGTPDLSLRTQSEFSLEELLEGVRFVHAHGKRIYLTLNLFTHNRDIEKLPEFVQTVRKVAPDGVIVADQGVLHYLAEYAPELDVHVSTQANACSWLTVQSWAKMGAKLCVLAREVSFEELKEIREKCPDIKLEAFIHGAMCMTYSGRCLLSNYLAERGANQGNCAQSCRWNYKVRARRKDGSEVEITPENKDDFDFFLEEEFRPGELMKLEEDDRGSYILNAKDLCLMPKLDEYLRIGIDSLKVEGRNKSEYYAAVTARAYRLAIDAWYADPESWTPDPYLREIYTLQNRGYSLGFHEGRLTNIAHNYERTDTVGGWLFAGVIERWDGDDIIFGLRNPLVSGSVVEFLGPNDIEPIRLRLYEFIDAASGKVTEKASPGQGRAVRIPASLFHNEDSANLKRMLPPFSVGRTEAVLNEDRQALLQGNLMSMDVERGLRDGSEARPTLKGRAHTGKTPAQGLDSCCGLGCNGCLMFWNDEKYEKARETLKAKKIGQMLKAEDIA</sequence>